<feature type="compositionally biased region" description="Acidic residues" evidence="2">
    <location>
        <begin position="286"/>
        <end position="295"/>
    </location>
</feature>
<feature type="region of interest" description="Disordered" evidence="2">
    <location>
        <begin position="243"/>
        <end position="305"/>
    </location>
</feature>
<gene>
    <name evidence="4" type="ORF">BD410DRAFT_804543</name>
</gene>
<dbReference type="GO" id="GO:0004105">
    <property type="term" value="F:choline-phosphate cytidylyltransferase activity"/>
    <property type="evidence" value="ECO:0007669"/>
    <property type="project" value="UniProtKB-EC"/>
</dbReference>
<dbReference type="Proteomes" id="UP000294933">
    <property type="component" value="Unassembled WGS sequence"/>
</dbReference>
<protein>
    <recommendedName>
        <fullName evidence="1">choline-phosphate cytidylyltransferase</fullName>
        <ecNumber evidence="1">2.7.7.15</ecNumber>
    </recommendedName>
</protein>
<dbReference type="Pfam" id="PF01467">
    <property type="entry name" value="CTP_transf_like"/>
    <property type="match status" value="1"/>
</dbReference>
<dbReference type="InterPro" id="IPR045049">
    <property type="entry name" value="Pcy1-like"/>
</dbReference>
<organism evidence="4 5">
    <name type="scientific">Rickenella mellea</name>
    <dbReference type="NCBI Taxonomy" id="50990"/>
    <lineage>
        <taxon>Eukaryota</taxon>
        <taxon>Fungi</taxon>
        <taxon>Dikarya</taxon>
        <taxon>Basidiomycota</taxon>
        <taxon>Agaricomycotina</taxon>
        <taxon>Agaricomycetes</taxon>
        <taxon>Hymenochaetales</taxon>
        <taxon>Rickenellaceae</taxon>
        <taxon>Rickenella</taxon>
    </lineage>
</organism>
<feature type="compositionally biased region" description="Basic and acidic residues" evidence="2">
    <location>
        <begin position="76"/>
        <end position="85"/>
    </location>
</feature>
<feature type="compositionally biased region" description="Gly residues" evidence="2">
    <location>
        <begin position="65"/>
        <end position="75"/>
    </location>
</feature>
<reference evidence="4 5" key="1">
    <citation type="submission" date="2018-06" db="EMBL/GenBank/DDBJ databases">
        <title>A transcriptomic atlas of mushroom development highlights an independent origin of complex multicellularity.</title>
        <authorList>
            <consortium name="DOE Joint Genome Institute"/>
            <person name="Krizsan K."/>
            <person name="Almasi E."/>
            <person name="Merenyi Z."/>
            <person name="Sahu N."/>
            <person name="Viragh M."/>
            <person name="Koszo T."/>
            <person name="Mondo S."/>
            <person name="Kiss B."/>
            <person name="Balint B."/>
            <person name="Kues U."/>
            <person name="Barry K."/>
            <person name="Hegedus J.C."/>
            <person name="Henrissat B."/>
            <person name="Johnson J."/>
            <person name="Lipzen A."/>
            <person name="Ohm R."/>
            <person name="Nagy I."/>
            <person name="Pangilinan J."/>
            <person name="Yan J."/>
            <person name="Xiong Y."/>
            <person name="Grigoriev I.V."/>
            <person name="Hibbett D.S."/>
            <person name="Nagy L.G."/>
        </authorList>
    </citation>
    <scope>NUCLEOTIDE SEQUENCE [LARGE SCALE GENOMIC DNA]</scope>
    <source>
        <strain evidence="4 5">SZMC22713</strain>
    </source>
</reference>
<dbReference type="EMBL" id="ML170183">
    <property type="protein sequence ID" value="TDL21127.1"/>
    <property type="molecule type" value="Genomic_DNA"/>
</dbReference>
<dbReference type="PANTHER" id="PTHR10739">
    <property type="entry name" value="CYTIDYLYLTRANSFERASE"/>
    <property type="match status" value="1"/>
</dbReference>
<evidence type="ECO:0000313" key="5">
    <source>
        <dbReference type="Proteomes" id="UP000294933"/>
    </source>
</evidence>
<dbReference type="SUPFAM" id="SSF52374">
    <property type="entry name" value="Nucleotidylyl transferase"/>
    <property type="match status" value="1"/>
</dbReference>
<dbReference type="InterPro" id="IPR004821">
    <property type="entry name" value="Cyt_trans-like"/>
</dbReference>
<dbReference type="EC" id="2.7.7.15" evidence="1"/>
<sequence length="305" mass="32636">MPSTNPSYALSEAASDDLRDYDVISSGHRSLDSSIAELDPPTAGLQSLSFGDSSDSADYALAFAGGSGNGDGDGSAGREPRPTKAAREEFEWAGVGREEVQAYVSKSLGAGALKSNERPVTVYVDGVFDVLNVPTLLRLRQAKLSFSRVHLLAGVLPTPSLSPITPSPSNLTPSLTARCELLRHVRWVDEVLPDAPTTIDSSFLLRHRIDYVAIEEGASVDPGVGRERVVGYDYVKSIGKAIPTRRTKPASPPLPHGLPRPSFIDRDDTGGDHPTPRSPIMTLADPEGDDPDDGPFVEPKVDEPW</sequence>
<feature type="region of interest" description="Disordered" evidence="2">
    <location>
        <begin position="30"/>
        <end position="50"/>
    </location>
</feature>
<dbReference type="InterPro" id="IPR014729">
    <property type="entry name" value="Rossmann-like_a/b/a_fold"/>
</dbReference>
<feature type="compositionally biased region" description="Basic and acidic residues" evidence="2">
    <location>
        <begin position="263"/>
        <end position="275"/>
    </location>
</feature>
<feature type="domain" description="Cytidyltransferase-like" evidence="3">
    <location>
        <begin position="125"/>
        <end position="219"/>
    </location>
</feature>
<dbReference type="Gene3D" id="3.40.50.620">
    <property type="entry name" value="HUPs"/>
    <property type="match status" value="1"/>
</dbReference>
<evidence type="ECO:0000256" key="2">
    <source>
        <dbReference type="SAM" id="MobiDB-lite"/>
    </source>
</evidence>
<name>A0A4Y7Q0F5_9AGAM</name>
<dbReference type="STRING" id="50990.A0A4Y7Q0F5"/>
<dbReference type="VEuPathDB" id="FungiDB:BD410DRAFT_804543"/>
<accession>A0A4Y7Q0F5</accession>
<dbReference type="OrthoDB" id="17102at2759"/>
<proteinExistence type="predicted"/>
<evidence type="ECO:0000313" key="4">
    <source>
        <dbReference type="EMBL" id="TDL21127.1"/>
    </source>
</evidence>
<dbReference type="AlphaFoldDB" id="A0A4Y7Q0F5"/>
<evidence type="ECO:0000259" key="3">
    <source>
        <dbReference type="Pfam" id="PF01467"/>
    </source>
</evidence>
<keyword evidence="5" id="KW-1185">Reference proteome</keyword>
<dbReference type="GO" id="GO:0031210">
    <property type="term" value="F:phosphatidylcholine binding"/>
    <property type="evidence" value="ECO:0007669"/>
    <property type="project" value="TreeGrafter"/>
</dbReference>
<dbReference type="GO" id="GO:0005635">
    <property type="term" value="C:nuclear envelope"/>
    <property type="evidence" value="ECO:0007669"/>
    <property type="project" value="TreeGrafter"/>
</dbReference>
<evidence type="ECO:0000256" key="1">
    <source>
        <dbReference type="ARBA" id="ARBA00026101"/>
    </source>
</evidence>
<dbReference type="PANTHER" id="PTHR10739:SF13">
    <property type="entry name" value="CHOLINE-PHOSPHATE CYTIDYLYLTRANSFERASE"/>
    <property type="match status" value="1"/>
</dbReference>
<feature type="region of interest" description="Disordered" evidence="2">
    <location>
        <begin position="64"/>
        <end position="85"/>
    </location>
</feature>